<gene>
    <name evidence="1" type="ORF">BD311DRAFT_152313</name>
</gene>
<dbReference type="AlphaFoldDB" id="A0A4Q9M624"/>
<evidence type="ECO:0000313" key="1">
    <source>
        <dbReference type="EMBL" id="TBU22375.1"/>
    </source>
</evidence>
<protein>
    <recommendedName>
        <fullName evidence="2">F-box domain-containing protein</fullName>
    </recommendedName>
</protein>
<feature type="non-terminal residue" evidence="1">
    <location>
        <position position="376"/>
    </location>
</feature>
<proteinExistence type="predicted"/>
<accession>A0A4Q9M624</accession>
<dbReference type="EMBL" id="ML143545">
    <property type="protein sequence ID" value="TBU22375.1"/>
    <property type="molecule type" value="Genomic_DNA"/>
</dbReference>
<feature type="non-terminal residue" evidence="1">
    <location>
        <position position="1"/>
    </location>
</feature>
<evidence type="ECO:0008006" key="2">
    <source>
        <dbReference type="Google" id="ProtNLM"/>
    </source>
</evidence>
<sequence length="376" mass="42581">AALGLRDAYNVSGLRTHFLQYSSPSSVLNKATVACPNSSRARPITHRRQMPFSLNDLATSLHLTTPSPALPWEVIERAIDHCSGDKAALCALALTCSQLHPRSRFVLFTNVDIETQEQLKRFYDAVHAQPHLRPLVRSLSFLWDEFSPFPLLSILPGLHRVAFDGDTVFRVDSQLLQPDLQLVSSVRSLTIRGVRVHSESALLRFVSAFPNIENLTCENLVLFPRSPLEERDQSRRVWLRTLDILKDVDVYIIEALVRAVAGPFAISKHTQVSSMPPPQSGKDRQTSLTWWIQANTANVQHAIHFLRDLQQTAIRDITLVFWDYDVGYLYMQCHRSVTQELFAAMEKVLLGFPVHRVLFAVPKGILKARKTISWSD</sequence>
<organism evidence="1">
    <name type="scientific">Dichomitus squalens</name>
    <dbReference type="NCBI Taxonomy" id="114155"/>
    <lineage>
        <taxon>Eukaryota</taxon>
        <taxon>Fungi</taxon>
        <taxon>Dikarya</taxon>
        <taxon>Basidiomycota</taxon>
        <taxon>Agaricomycotina</taxon>
        <taxon>Agaricomycetes</taxon>
        <taxon>Polyporales</taxon>
        <taxon>Polyporaceae</taxon>
        <taxon>Dichomitus</taxon>
    </lineage>
</organism>
<dbReference type="Proteomes" id="UP000292957">
    <property type="component" value="Unassembled WGS sequence"/>
</dbReference>
<name>A0A4Q9M624_9APHY</name>
<reference evidence="1" key="1">
    <citation type="submission" date="2019-01" db="EMBL/GenBank/DDBJ databases">
        <title>Draft genome sequences of three monokaryotic isolates of the white-rot basidiomycete fungus Dichomitus squalens.</title>
        <authorList>
            <consortium name="DOE Joint Genome Institute"/>
            <person name="Lopez S.C."/>
            <person name="Andreopoulos B."/>
            <person name="Pangilinan J."/>
            <person name="Lipzen A."/>
            <person name="Riley R."/>
            <person name="Ahrendt S."/>
            <person name="Ng V."/>
            <person name="Barry K."/>
            <person name="Daum C."/>
            <person name="Grigoriev I.V."/>
            <person name="Hilden K.S."/>
            <person name="Makela M.R."/>
            <person name="de Vries R.P."/>
        </authorList>
    </citation>
    <scope>NUCLEOTIDE SEQUENCE [LARGE SCALE GENOMIC DNA]</scope>
    <source>
        <strain evidence="1">OM18370.1</strain>
    </source>
</reference>